<evidence type="ECO:0000256" key="4">
    <source>
        <dbReference type="ARBA" id="ARBA00022694"/>
    </source>
</evidence>
<dbReference type="GO" id="GO:0000049">
    <property type="term" value="F:tRNA binding"/>
    <property type="evidence" value="ECO:0007669"/>
    <property type="project" value="TreeGrafter"/>
</dbReference>
<gene>
    <name evidence="12" type="ORF">APZ42_034396</name>
</gene>
<dbReference type="Proteomes" id="UP000076858">
    <property type="component" value="Unassembled WGS sequence"/>
</dbReference>
<sequence length="479" mass="55661">MSTGKLVTALSLSFKRLGKYGEFFTTHRTLFTASFKPRSTFQSRTCPLPHYYPHLLKRHLFTMKIDTEDFKSVFTDELIQLKTIFEKYNYEIRFAGGPVRDLLMNIKPHDLDFATTATPQQMKDMFNSENIRMINLTGEKHGTITVRINEKENFEITTLRIDVINHGRHAVVEFTQDWELDANRRDLTVNSMFLGFDGTVYDYCGGWDDLQERRVAFVGDAQTRIQEDYLRILRYFRFCARISPDPNVHEPDTEEAIRENIEGLSRISGERIWLELKQILRNRHAGTLLETMLRLGIGPHIGLGDKPNMEEFRLVLERARSNNIQLQPISLLASLLDSEEAAVALHERLKYPNFDKELSFFIVHYRDLLPEPLKPLRPYQMIVIDTKQKMKDAILRGAELLRYQGQLELANEFEKWVPPRFPVGGADLKSEGVPTGKAMNMVIQRLRSKWKESDFQISHKDLVQLIPNVMEDLGLKVQK</sequence>
<comment type="cofactor">
    <cofactor evidence="1">
        <name>Mg(2+)</name>
        <dbReference type="ChEBI" id="CHEBI:18420"/>
    </cofactor>
</comment>
<evidence type="ECO:0000259" key="11">
    <source>
        <dbReference type="Pfam" id="PF12627"/>
    </source>
</evidence>
<evidence type="ECO:0000256" key="5">
    <source>
        <dbReference type="ARBA" id="ARBA00022695"/>
    </source>
</evidence>
<keyword evidence="13" id="KW-1185">Reference proteome</keyword>
<keyword evidence="3 9" id="KW-0808">Transferase</keyword>
<dbReference type="STRING" id="35525.A0A0P5CF70"/>
<evidence type="ECO:0000256" key="8">
    <source>
        <dbReference type="ARBA" id="ARBA00022842"/>
    </source>
</evidence>
<dbReference type="Pfam" id="PF12627">
    <property type="entry name" value="PolyA_pol_RNAbd"/>
    <property type="match status" value="1"/>
</dbReference>
<dbReference type="GO" id="GO:0046872">
    <property type="term" value="F:metal ion binding"/>
    <property type="evidence" value="ECO:0007669"/>
    <property type="project" value="UniProtKB-KW"/>
</dbReference>
<evidence type="ECO:0000256" key="2">
    <source>
        <dbReference type="ARBA" id="ARBA00007265"/>
    </source>
</evidence>
<evidence type="ECO:0000256" key="9">
    <source>
        <dbReference type="RuleBase" id="RU003953"/>
    </source>
</evidence>
<dbReference type="Gene3D" id="3.30.460.10">
    <property type="entry name" value="Beta Polymerase, domain 2"/>
    <property type="match status" value="1"/>
</dbReference>
<dbReference type="Gene3D" id="1.10.3090.10">
    <property type="entry name" value="cca-adding enzyme, domain 2"/>
    <property type="match status" value="1"/>
</dbReference>
<dbReference type="InterPro" id="IPR050264">
    <property type="entry name" value="Bact_CCA-adding_enz_type3_sf"/>
</dbReference>
<organism evidence="12 13">
    <name type="scientific">Daphnia magna</name>
    <dbReference type="NCBI Taxonomy" id="35525"/>
    <lineage>
        <taxon>Eukaryota</taxon>
        <taxon>Metazoa</taxon>
        <taxon>Ecdysozoa</taxon>
        <taxon>Arthropoda</taxon>
        <taxon>Crustacea</taxon>
        <taxon>Branchiopoda</taxon>
        <taxon>Diplostraca</taxon>
        <taxon>Cladocera</taxon>
        <taxon>Anomopoda</taxon>
        <taxon>Daphniidae</taxon>
        <taxon>Daphnia</taxon>
    </lineage>
</organism>
<keyword evidence="9" id="KW-0694">RNA-binding</keyword>
<keyword evidence="6" id="KW-0479">Metal-binding</keyword>
<feature type="domain" description="tRNA nucleotidyltransferase/poly(A) polymerase RNA and SrmB- binding" evidence="11">
    <location>
        <begin position="250"/>
        <end position="298"/>
    </location>
</feature>
<comment type="similarity">
    <text evidence="2 9">Belongs to the tRNA nucleotidyltransferase/poly(A) polymerase family.</text>
</comment>
<dbReference type="SUPFAM" id="SSF81891">
    <property type="entry name" value="Poly A polymerase C-terminal region-like"/>
    <property type="match status" value="1"/>
</dbReference>
<dbReference type="CDD" id="cd05398">
    <property type="entry name" value="NT_ClassII-CCAase"/>
    <property type="match status" value="1"/>
</dbReference>
<evidence type="ECO:0000256" key="1">
    <source>
        <dbReference type="ARBA" id="ARBA00001946"/>
    </source>
</evidence>
<dbReference type="GO" id="GO:0001680">
    <property type="term" value="P:tRNA 3'-terminal CCA addition"/>
    <property type="evidence" value="ECO:0007669"/>
    <property type="project" value="TreeGrafter"/>
</dbReference>
<dbReference type="AlphaFoldDB" id="A0A0P5CF70"/>
<evidence type="ECO:0000256" key="6">
    <source>
        <dbReference type="ARBA" id="ARBA00022723"/>
    </source>
</evidence>
<dbReference type="GO" id="GO:0005739">
    <property type="term" value="C:mitochondrion"/>
    <property type="evidence" value="ECO:0007669"/>
    <property type="project" value="TreeGrafter"/>
</dbReference>
<accession>A0A0P5CF70</accession>
<dbReference type="InterPro" id="IPR043519">
    <property type="entry name" value="NT_sf"/>
</dbReference>
<dbReference type="InterPro" id="IPR002646">
    <property type="entry name" value="PolA_pol_head_dom"/>
</dbReference>
<evidence type="ECO:0000313" key="12">
    <source>
        <dbReference type="EMBL" id="KZS02967.1"/>
    </source>
</evidence>
<protein>
    <submittedName>
        <fullName evidence="12">CCA tRNA nucleotidyltransferase 1, mitochondrial</fullName>
    </submittedName>
</protein>
<comment type="caution">
    <text evidence="12">The sequence shown here is derived from an EMBL/GenBank/DDBJ whole genome shotgun (WGS) entry which is preliminary data.</text>
</comment>
<dbReference type="EMBL" id="LRGB01003375">
    <property type="protein sequence ID" value="KZS02967.1"/>
    <property type="molecule type" value="Genomic_DNA"/>
</dbReference>
<proteinExistence type="inferred from homology"/>
<reference evidence="12 13" key="1">
    <citation type="submission" date="2016-03" db="EMBL/GenBank/DDBJ databases">
        <title>EvidentialGene: Evidence-directed Construction of Genes on Genomes.</title>
        <authorList>
            <person name="Gilbert D.G."/>
            <person name="Choi J.-H."/>
            <person name="Mockaitis K."/>
            <person name="Colbourne J."/>
            <person name="Pfrender M."/>
        </authorList>
    </citation>
    <scope>NUCLEOTIDE SEQUENCE [LARGE SCALE GENOMIC DNA]</scope>
    <source>
        <strain evidence="12 13">Xinb3</strain>
        <tissue evidence="12">Complete organism</tissue>
    </source>
</reference>
<dbReference type="GO" id="GO:0000166">
    <property type="term" value="F:nucleotide binding"/>
    <property type="evidence" value="ECO:0007669"/>
    <property type="project" value="UniProtKB-KW"/>
</dbReference>
<evidence type="ECO:0000313" key="13">
    <source>
        <dbReference type="Proteomes" id="UP000076858"/>
    </source>
</evidence>
<dbReference type="SUPFAM" id="SSF81301">
    <property type="entry name" value="Nucleotidyltransferase"/>
    <property type="match status" value="1"/>
</dbReference>
<keyword evidence="4" id="KW-0819">tRNA processing</keyword>
<dbReference type="InterPro" id="IPR032828">
    <property type="entry name" value="PolyA_RNA-bd"/>
</dbReference>
<evidence type="ECO:0000256" key="3">
    <source>
        <dbReference type="ARBA" id="ARBA00022679"/>
    </source>
</evidence>
<keyword evidence="7" id="KW-0547">Nucleotide-binding</keyword>
<keyword evidence="5" id="KW-0548">Nucleotidyltransferase</keyword>
<dbReference type="Pfam" id="PF01743">
    <property type="entry name" value="PolyA_pol"/>
    <property type="match status" value="1"/>
</dbReference>
<dbReference type="GO" id="GO:1990180">
    <property type="term" value="P:mitochondrial tRNA 3'-end processing"/>
    <property type="evidence" value="ECO:0007669"/>
    <property type="project" value="TreeGrafter"/>
</dbReference>
<dbReference type="PANTHER" id="PTHR46173:SF1">
    <property type="entry name" value="CCA TRNA NUCLEOTIDYLTRANSFERASE 1, MITOCHONDRIAL"/>
    <property type="match status" value="1"/>
</dbReference>
<evidence type="ECO:0000259" key="10">
    <source>
        <dbReference type="Pfam" id="PF01743"/>
    </source>
</evidence>
<feature type="domain" description="Poly A polymerase head" evidence="10">
    <location>
        <begin position="93"/>
        <end position="215"/>
    </location>
</feature>
<keyword evidence="8" id="KW-0460">Magnesium</keyword>
<evidence type="ECO:0000256" key="7">
    <source>
        <dbReference type="ARBA" id="ARBA00022741"/>
    </source>
</evidence>
<dbReference type="GO" id="GO:0016779">
    <property type="term" value="F:nucleotidyltransferase activity"/>
    <property type="evidence" value="ECO:0007669"/>
    <property type="project" value="UniProtKB-KW"/>
</dbReference>
<name>A0A0P5CF70_9CRUS</name>
<dbReference type="OrthoDB" id="445712at2759"/>
<dbReference type="PANTHER" id="PTHR46173">
    <property type="entry name" value="CCA TRNA NUCLEOTIDYLTRANSFERASE 1, MITOCHONDRIAL"/>
    <property type="match status" value="1"/>
</dbReference>